<accession>A0A8G1E6Q2</accession>
<dbReference type="GO" id="GO:0016787">
    <property type="term" value="F:hydrolase activity"/>
    <property type="evidence" value="ECO:0007669"/>
    <property type="project" value="UniProtKB-KW"/>
</dbReference>
<name>A0A379BPP8_PEDPE</name>
<dbReference type="Pfam" id="PF12697">
    <property type="entry name" value="Abhydrolase_6"/>
    <property type="match status" value="1"/>
</dbReference>
<proteinExistence type="predicted"/>
<reference evidence="4 7" key="5">
    <citation type="submission" date="2023-02" db="EMBL/GenBank/DDBJ databases">
        <title>Comparative genomics and fermentation flavor characterization of five lactic acid bacteria reveal flavor biosynthesis metabolic pathways in fermented muskmelon puree.</title>
        <authorList>
            <person name="Yuan L."/>
            <person name="Li M."/>
            <person name="Xu X."/>
            <person name="Lao F."/>
            <person name="Wu J."/>
        </authorList>
    </citation>
    <scope>NUCLEOTIDE SEQUENCE [LARGE SCALE GENOMIC DNA]</scope>
    <source>
        <strain evidence="4 7">Ca-4</strain>
    </source>
</reference>
<dbReference type="RefSeq" id="WP_055126624.1">
    <property type="nucleotide sequence ID" value="NZ_BEWQ01000014.1"/>
</dbReference>
<evidence type="ECO:0000313" key="5">
    <source>
        <dbReference type="Proteomes" id="UP000472573"/>
    </source>
</evidence>
<dbReference type="EMBL" id="CP118739">
    <property type="protein sequence ID" value="WEA58044.1"/>
    <property type="molecule type" value="Genomic_DNA"/>
</dbReference>
<reference evidence="5" key="3">
    <citation type="submission" date="2020-03" db="EMBL/GenBank/DDBJ databases">
        <title>SpeciesPrimer: A bioinformatics pipeline dedicated to the design of qPCR primers for the quantification of bacterial species.</title>
        <authorList>
            <person name="Dreier M."/>
            <person name="Berthoud H."/>
            <person name="Shani N."/>
            <person name="Wechsler D."/>
            <person name="Junier P."/>
        </authorList>
    </citation>
    <scope>NUCLEOTIDE SEQUENCE [LARGE SCALE GENOMIC DNA]</scope>
    <source>
        <strain evidence="5">FAM13073</strain>
    </source>
</reference>
<reference evidence="2 5" key="1">
    <citation type="submission" date="2019-10" db="EMBL/GenBank/DDBJ databases">
        <authorList>
            <person name="Irmler S."/>
            <person name="Berthoud H."/>
            <person name="Roetschi A."/>
            <person name="Arias E."/>
            <person name="Shani N."/>
            <person name="Wuethrich D."/>
            <person name="Bruggmann R."/>
        </authorList>
    </citation>
    <scope>NUCLEOTIDE SEQUENCE [LARGE SCALE GENOMIC DNA]</scope>
    <source>
        <strain evidence="2 5">FAM13073</strain>
    </source>
</reference>
<dbReference type="InterPro" id="IPR000073">
    <property type="entry name" value="AB_hydrolase_1"/>
</dbReference>
<reference evidence="3" key="4">
    <citation type="submission" date="2020-11" db="EMBL/GenBank/DDBJ databases">
        <title>Antibiotic susceptibility profiles of Pediococcus pentosaceus from various origins and their implications for the safety assessment of strains with food-technology applications.</title>
        <authorList>
            <person name="Shani N."/>
            <person name="Oberhaensli S."/>
            <person name="Arias E."/>
        </authorList>
    </citation>
    <scope>NUCLEOTIDE SEQUENCE</scope>
    <source>
        <strain evidence="3">FAM 19164</strain>
    </source>
</reference>
<dbReference type="InterPro" id="IPR029058">
    <property type="entry name" value="AB_hydrolase_fold"/>
</dbReference>
<dbReference type="SUPFAM" id="SSF53474">
    <property type="entry name" value="alpha/beta-Hydrolases"/>
    <property type="match status" value="1"/>
</dbReference>
<gene>
    <name evidence="2" type="ORF">GBO79_09615</name>
    <name evidence="3" type="ORF">ITQ97_10125</name>
    <name evidence="4" type="ORF">PWB86_04055</name>
</gene>
<feature type="domain" description="AB hydrolase-1" evidence="1">
    <location>
        <begin position="97"/>
        <end position="296"/>
    </location>
</feature>
<dbReference type="EMBL" id="JADOFV010000009">
    <property type="protein sequence ID" value="MBF7128129.1"/>
    <property type="molecule type" value="Genomic_DNA"/>
</dbReference>
<dbReference type="AlphaFoldDB" id="A0A379BPP8"/>
<evidence type="ECO:0000313" key="2">
    <source>
        <dbReference type="EMBL" id="KAF0412246.1"/>
    </source>
</evidence>
<evidence type="ECO:0000313" key="3">
    <source>
        <dbReference type="EMBL" id="MBF7128129.1"/>
    </source>
</evidence>
<dbReference type="Proteomes" id="UP000743107">
    <property type="component" value="Unassembled WGS sequence"/>
</dbReference>
<evidence type="ECO:0000313" key="6">
    <source>
        <dbReference type="Proteomes" id="UP000743107"/>
    </source>
</evidence>
<dbReference type="PANTHER" id="PTHR43358">
    <property type="entry name" value="ALPHA/BETA-HYDROLASE"/>
    <property type="match status" value="1"/>
</dbReference>
<dbReference type="PANTHER" id="PTHR43358:SF4">
    <property type="entry name" value="ALPHA_BETA HYDROLASE FOLD-1 DOMAIN-CONTAINING PROTEIN"/>
    <property type="match status" value="1"/>
</dbReference>
<keyword evidence="3" id="KW-0378">Hydrolase</keyword>
<dbReference type="Gene3D" id="3.40.50.1820">
    <property type="entry name" value="alpha/beta hydrolase"/>
    <property type="match status" value="1"/>
</dbReference>
<organism evidence="3 6">
    <name type="scientific">Pediococcus pentosaceus</name>
    <dbReference type="NCBI Taxonomy" id="1255"/>
    <lineage>
        <taxon>Bacteria</taxon>
        <taxon>Bacillati</taxon>
        <taxon>Bacillota</taxon>
        <taxon>Bacilli</taxon>
        <taxon>Lactobacillales</taxon>
        <taxon>Lactobacillaceae</taxon>
        <taxon>Pediococcus</taxon>
    </lineage>
</organism>
<dbReference type="InterPro" id="IPR052920">
    <property type="entry name" value="DNA-binding_regulatory"/>
</dbReference>
<sequence>MNKSTKYMLAGLGAAAFGITAGMGIGGYISFLVGIKNTEKAKNKAIERSQSQDNNALNIEWFNNLNPEEISMLSEDGLQLRASFLRQPEAKQSKKTVILAHGYHHARMQMIPYAKIFYNMGYNVLMPDARSHGESEGNLIGFGWLDRRDYVRWVQRAVLLTHTDEKIVLMGISMGAATVISAAGEPDMATNLTAVIEDSSFNRLDKQFRHRLKRYYHLPSQEFEAIASALTKKEAGYSFKEANIQEQVKKVRVPIMFIHGEADRYVPIEMLDDLVEAARVPSQVYLVDQADHVQALPTNPHRYQIEVANFLEKYVD</sequence>
<keyword evidence="5" id="KW-1185">Reference proteome</keyword>
<accession>A0A379BPP8</accession>
<evidence type="ECO:0000313" key="4">
    <source>
        <dbReference type="EMBL" id="WEA58044.1"/>
    </source>
</evidence>
<protein>
    <submittedName>
        <fullName evidence="3">Alpha/beta fold hydrolase</fullName>
    </submittedName>
</protein>
<dbReference type="Proteomes" id="UP001214131">
    <property type="component" value="Chromosome"/>
</dbReference>
<evidence type="ECO:0000259" key="1">
    <source>
        <dbReference type="Pfam" id="PF12697"/>
    </source>
</evidence>
<evidence type="ECO:0000313" key="7">
    <source>
        <dbReference type="Proteomes" id="UP001214131"/>
    </source>
</evidence>
<dbReference type="Proteomes" id="UP000472573">
    <property type="component" value="Unassembled WGS sequence"/>
</dbReference>
<reference evidence="2" key="2">
    <citation type="submission" date="2019-12" db="EMBL/GenBank/DDBJ databases">
        <title>SpeciesPrimer: A bioinformatics pipeline dedicated to the design of qPCR primers for the quantification of bacterial species.</title>
        <authorList>
            <person name="Dreier M."/>
            <person name="Berthoud H."/>
            <person name="Shani N."/>
            <person name="Wechsler D."/>
            <person name="Junier P."/>
        </authorList>
    </citation>
    <scope>NUCLEOTIDE SEQUENCE</scope>
    <source>
        <strain evidence="2">FAM13073</strain>
    </source>
</reference>
<dbReference type="EMBL" id="WENB01000008">
    <property type="protein sequence ID" value="KAF0412246.1"/>
    <property type="molecule type" value="Genomic_DNA"/>
</dbReference>